<protein>
    <submittedName>
        <fullName evidence="2">Uncharacterized protein</fullName>
    </submittedName>
</protein>
<feature type="compositionally biased region" description="Polar residues" evidence="1">
    <location>
        <begin position="239"/>
        <end position="253"/>
    </location>
</feature>
<evidence type="ECO:0000313" key="2">
    <source>
        <dbReference type="EMBL" id="UQC80558.1"/>
    </source>
</evidence>
<dbReference type="KEGG" id="clup:CLUP02_06041"/>
<evidence type="ECO:0000256" key="1">
    <source>
        <dbReference type="SAM" id="MobiDB-lite"/>
    </source>
</evidence>
<name>A0A9Q8WEA6_9PEZI</name>
<reference evidence="2" key="1">
    <citation type="journal article" date="2021" name="Mol. Plant Microbe Interact.">
        <title>Complete Genome Sequence of the Plant-Pathogenic Fungus Colletotrichum lupini.</title>
        <authorList>
            <person name="Baroncelli R."/>
            <person name="Pensec F."/>
            <person name="Da Lio D."/>
            <person name="Boufleur T."/>
            <person name="Vicente I."/>
            <person name="Sarrocco S."/>
            <person name="Picot A."/>
            <person name="Baraldi E."/>
            <person name="Sukno S."/>
            <person name="Thon M."/>
            <person name="Le Floch G."/>
        </authorList>
    </citation>
    <scope>NUCLEOTIDE SEQUENCE</scope>
    <source>
        <strain evidence="2">IMI 504893</strain>
    </source>
</reference>
<dbReference type="RefSeq" id="XP_049142188.1">
    <property type="nucleotide sequence ID" value="XM_049285045.1"/>
</dbReference>
<feature type="region of interest" description="Disordered" evidence="1">
    <location>
        <begin position="233"/>
        <end position="253"/>
    </location>
</feature>
<gene>
    <name evidence="2" type="ORF">CLUP02_06041</name>
</gene>
<keyword evidence="3" id="KW-1185">Reference proteome</keyword>
<evidence type="ECO:0000313" key="3">
    <source>
        <dbReference type="Proteomes" id="UP000830671"/>
    </source>
</evidence>
<dbReference type="Proteomes" id="UP000830671">
    <property type="component" value="Chromosome 3"/>
</dbReference>
<accession>A0A9Q8WEA6</accession>
<sequence>MVPFWRIPGVHCSAGEPINSITARFRRVHPAPFPNHPRKLTFEMVQLILKTLDEFRVSRGNIRSISFRRCPFHELWSNVVKNEACSWKDGTSKSSETSLDVSLEVWYFEILRTHSRTDQENEGPLTPSIQFHSLIQKASTQGLHHSSRESIDYLLVPLLSSIIEQESTERRRRLKRKQQQPKTSFLANCVMTRCGEIPLGDVALADDQGPTSPKIREPDVIIAQRKTWLTPALAKRGAPSQQPSEQALRSRYT</sequence>
<organism evidence="2 3">
    <name type="scientific">Colletotrichum lupini</name>
    <dbReference type="NCBI Taxonomy" id="145971"/>
    <lineage>
        <taxon>Eukaryota</taxon>
        <taxon>Fungi</taxon>
        <taxon>Dikarya</taxon>
        <taxon>Ascomycota</taxon>
        <taxon>Pezizomycotina</taxon>
        <taxon>Sordariomycetes</taxon>
        <taxon>Hypocreomycetidae</taxon>
        <taxon>Glomerellales</taxon>
        <taxon>Glomerellaceae</taxon>
        <taxon>Colletotrichum</taxon>
        <taxon>Colletotrichum acutatum species complex</taxon>
    </lineage>
</organism>
<dbReference type="AlphaFoldDB" id="A0A9Q8WEA6"/>
<proteinExistence type="predicted"/>
<dbReference type="EMBL" id="CP019475">
    <property type="protein sequence ID" value="UQC80558.1"/>
    <property type="molecule type" value="Genomic_DNA"/>
</dbReference>
<dbReference type="GeneID" id="73340055"/>